<name>A0A154WH14_9PROT</name>
<feature type="transmembrane region" description="Helical" evidence="2">
    <location>
        <begin position="68"/>
        <end position="91"/>
    </location>
</feature>
<dbReference type="PANTHER" id="PTHR35335:SF1">
    <property type="entry name" value="UPF0716 PROTEIN FXSA"/>
    <property type="match status" value="1"/>
</dbReference>
<accession>A0A154WH14</accession>
<reference evidence="3 4" key="1">
    <citation type="submission" date="2015-12" db="EMBL/GenBank/DDBJ databases">
        <title>Genome sequence of Oceanibaculum pacificum MCCC 1A02656.</title>
        <authorList>
            <person name="Lu L."/>
            <person name="Lai Q."/>
            <person name="Shao Z."/>
            <person name="Qian P."/>
        </authorList>
    </citation>
    <scope>NUCLEOTIDE SEQUENCE [LARGE SCALE GENOMIC DNA]</scope>
    <source>
        <strain evidence="3 4">MCCC 1A02656</strain>
    </source>
</reference>
<dbReference type="NCBIfam" id="NF008528">
    <property type="entry name" value="PRK11463.1-2"/>
    <property type="match status" value="1"/>
</dbReference>
<dbReference type="AlphaFoldDB" id="A0A154WH14"/>
<proteinExistence type="predicted"/>
<dbReference type="Proteomes" id="UP000076400">
    <property type="component" value="Unassembled WGS sequence"/>
</dbReference>
<gene>
    <name evidence="3" type="ORF">AUP43_00300</name>
</gene>
<evidence type="ECO:0000256" key="1">
    <source>
        <dbReference type="SAM" id="MobiDB-lite"/>
    </source>
</evidence>
<feature type="region of interest" description="Disordered" evidence="1">
    <location>
        <begin position="128"/>
        <end position="186"/>
    </location>
</feature>
<comment type="caution">
    <text evidence="3">The sequence shown here is derived from an EMBL/GenBank/DDBJ whole genome shotgun (WGS) entry which is preliminary data.</text>
</comment>
<feature type="transmembrane region" description="Helical" evidence="2">
    <location>
        <begin position="28"/>
        <end position="47"/>
    </location>
</feature>
<evidence type="ECO:0008006" key="5">
    <source>
        <dbReference type="Google" id="ProtNLM"/>
    </source>
</evidence>
<dbReference type="STRING" id="580166.AUP43_00300"/>
<dbReference type="Pfam" id="PF04186">
    <property type="entry name" value="FxsA"/>
    <property type="match status" value="1"/>
</dbReference>
<dbReference type="OrthoDB" id="9792788at2"/>
<dbReference type="RefSeq" id="WP_067550977.1">
    <property type="nucleotide sequence ID" value="NZ_LPXN01000001.1"/>
</dbReference>
<organism evidence="3 4">
    <name type="scientific">Oceanibaculum pacificum</name>
    <dbReference type="NCBI Taxonomy" id="580166"/>
    <lineage>
        <taxon>Bacteria</taxon>
        <taxon>Pseudomonadati</taxon>
        <taxon>Pseudomonadota</taxon>
        <taxon>Alphaproteobacteria</taxon>
        <taxon>Rhodospirillales</taxon>
        <taxon>Oceanibaculaceae</taxon>
        <taxon>Oceanibaculum</taxon>
    </lineage>
</organism>
<dbReference type="EMBL" id="LPXN01000001">
    <property type="protein sequence ID" value="KZD12818.1"/>
    <property type="molecule type" value="Genomic_DNA"/>
</dbReference>
<keyword evidence="2" id="KW-1133">Transmembrane helix</keyword>
<keyword evidence="4" id="KW-1185">Reference proteome</keyword>
<evidence type="ECO:0000313" key="3">
    <source>
        <dbReference type="EMBL" id="KZD12818.1"/>
    </source>
</evidence>
<dbReference type="GO" id="GO:0016020">
    <property type="term" value="C:membrane"/>
    <property type="evidence" value="ECO:0007669"/>
    <property type="project" value="InterPro"/>
</dbReference>
<sequence length="186" mass="19631">MRLFLFLILLAIPFTEIAVFIQVGDAIGVWPTIALCLLTALAGSFLLRQQGLATLARARAQIDQGKMPVGEMLHGLALMLAGALLIVPGFVTDTVGLLLFLPAFRRFLMGGLLAGALKNAEVHVAGGGFQGARPQRGRGTVIDGDYQDVTPPEPGAPDANSPWRHLPPGNEPDADSPDADSKGDKK</sequence>
<evidence type="ECO:0000256" key="2">
    <source>
        <dbReference type="SAM" id="Phobius"/>
    </source>
</evidence>
<keyword evidence="2" id="KW-0812">Transmembrane</keyword>
<protein>
    <recommendedName>
        <fullName evidence="5">Exlusion protein FxsA</fullName>
    </recommendedName>
</protein>
<keyword evidence="2" id="KW-0472">Membrane</keyword>
<dbReference type="InterPro" id="IPR007313">
    <property type="entry name" value="FxsA"/>
</dbReference>
<evidence type="ECO:0000313" key="4">
    <source>
        <dbReference type="Proteomes" id="UP000076400"/>
    </source>
</evidence>
<dbReference type="PANTHER" id="PTHR35335">
    <property type="entry name" value="UPF0716 PROTEIN FXSA"/>
    <property type="match status" value="1"/>
</dbReference>